<feature type="active site" description="Proton acceptor" evidence="1">
    <location>
        <position position="194"/>
    </location>
</feature>
<dbReference type="GO" id="GO:0008483">
    <property type="term" value="F:transaminase activity"/>
    <property type="evidence" value="ECO:0007669"/>
    <property type="project" value="TreeGrafter"/>
</dbReference>
<dbReference type="GO" id="GO:0030170">
    <property type="term" value="F:pyridoxal phosphate binding"/>
    <property type="evidence" value="ECO:0007669"/>
    <property type="project" value="TreeGrafter"/>
</dbReference>
<dbReference type="InterPro" id="IPR015422">
    <property type="entry name" value="PyrdxlP-dep_Trfase_small"/>
</dbReference>
<dbReference type="STRING" id="1384459.GL4_0223"/>
<dbReference type="CDD" id="cd00616">
    <property type="entry name" value="AHBA_syn"/>
    <property type="match status" value="1"/>
</dbReference>
<dbReference type="Gene3D" id="3.90.1150.10">
    <property type="entry name" value="Aspartate Aminotransferase, domain 1"/>
    <property type="match status" value="1"/>
</dbReference>
<keyword evidence="5" id="KW-1185">Reference proteome</keyword>
<dbReference type="InterPro" id="IPR015424">
    <property type="entry name" value="PyrdxlP-dep_Trfase"/>
</dbReference>
<dbReference type="InterPro" id="IPR000653">
    <property type="entry name" value="DegT/StrS_aminotransferase"/>
</dbReference>
<protein>
    <submittedName>
        <fullName evidence="4">DegT/DnrJ/EryC1/StrS family protein</fullName>
    </submittedName>
</protein>
<name>A0A0A8JY18_9HYPH</name>
<accession>A0A0A8JY18</accession>
<evidence type="ECO:0000256" key="1">
    <source>
        <dbReference type="PIRSR" id="PIRSR000390-1"/>
    </source>
</evidence>
<dbReference type="SUPFAM" id="SSF53383">
    <property type="entry name" value="PLP-dependent transferases"/>
    <property type="match status" value="1"/>
</dbReference>
<dbReference type="Gene3D" id="3.40.640.10">
    <property type="entry name" value="Type I PLP-dependent aspartate aminotransferase-like (Major domain)"/>
    <property type="match status" value="1"/>
</dbReference>
<evidence type="ECO:0000313" key="5">
    <source>
        <dbReference type="Proteomes" id="UP000031643"/>
    </source>
</evidence>
<keyword evidence="2 3" id="KW-0663">Pyridoxal phosphate</keyword>
<dbReference type="OrthoDB" id="9768668at2"/>
<dbReference type="RefSeq" id="WP_045363607.1">
    <property type="nucleotide sequence ID" value="NZ_AP014648.1"/>
</dbReference>
<dbReference type="PANTHER" id="PTHR30244">
    <property type="entry name" value="TRANSAMINASE"/>
    <property type="match status" value="1"/>
</dbReference>
<dbReference type="EMBL" id="AP014648">
    <property type="protein sequence ID" value="BAQ15693.1"/>
    <property type="molecule type" value="Genomic_DNA"/>
</dbReference>
<feature type="modified residue" description="N6-(pyridoxal phosphate)lysine" evidence="2">
    <location>
        <position position="194"/>
    </location>
</feature>
<dbReference type="Pfam" id="PF01041">
    <property type="entry name" value="DegT_DnrJ_EryC1"/>
    <property type="match status" value="1"/>
</dbReference>
<evidence type="ECO:0000256" key="3">
    <source>
        <dbReference type="RuleBase" id="RU004508"/>
    </source>
</evidence>
<reference evidence="4 5" key="1">
    <citation type="submission" date="2014-09" db="EMBL/GenBank/DDBJ databases">
        <title>Genome sequencing of Methyloceanibacter caenitepidi Gela4.</title>
        <authorList>
            <person name="Takeuchi M."/>
            <person name="Susumu S."/>
            <person name="Kamagata Y."/>
            <person name="Oshima K."/>
            <person name="Hattori M."/>
            <person name="Iwasaki W."/>
        </authorList>
    </citation>
    <scope>NUCLEOTIDE SEQUENCE [LARGE SCALE GENOMIC DNA]</scope>
    <source>
        <strain evidence="4 5">Gela4</strain>
    </source>
</reference>
<dbReference type="AlphaFoldDB" id="A0A0A8JY18"/>
<proteinExistence type="inferred from homology"/>
<dbReference type="KEGG" id="mcg:GL4_0223"/>
<organism evidence="4 5">
    <name type="scientific">Methyloceanibacter caenitepidi</name>
    <dbReference type="NCBI Taxonomy" id="1384459"/>
    <lineage>
        <taxon>Bacteria</taxon>
        <taxon>Pseudomonadati</taxon>
        <taxon>Pseudomonadota</taxon>
        <taxon>Alphaproteobacteria</taxon>
        <taxon>Hyphomicrobiales</taxon>
        <taxon>Hyphomicrobiaceae</taxon>
        <taxon>Methyloceanibacter</taxon>
    </lineage>
</organism>
<dbReference type="PIRSF" id="PIRSF000390">
    <property type="entry name" value="PLP_StrS"/>
    <property type="match status" value="1"/>
</dbReference>
<comment type="similarity">
    <text evidence="3">Belongs to the DegT/DnrJ/EryC1 family.</text>
</comment>
<gene>
    <name evidence="4" type="ORF">GL4_0223</name>
</gene>
<sequence>MSGVPFVDLKTQYARLKPQIAEAIQDVLDDGRYILGPAVTKLESELAEYCGVRHAISCSSGTDAIIMPLIAYGIGPGDAVFVPSFTFTASAEAIILVGASPVFVDVEEDSFNLDLADLDAKIAATRAGGKLNPKAILAVDLFGLPADWDELNTLADREELHLISDAAQSFGGVYDGKRVGSLAHVSCTSFFPAKPLGCYGDGGAIFTDDDELAELLMSIRVHGQGADRYEIARIGINGRLDSIQAAILSVKLQILDDELAARDHLASVYDEELKDAVTVPKRIPGRQSAWAQYTIKTDRRADIQAALNEAGIPSAIYYPKPMHLQAPYLPYGGGEGSLPISETICHQVMSLPMHPYLPDDDARRVAEVIRKAVA</sequence>
<dbReference type="GO" id="GO:0000271">
    <property type="term" value="P:polysaccharide biosynthetic process"/>
    <property type="evidence" value="ECO:0007669"/>
    <property type="project" value="TreeGrafter"/>
</dbReference>
<evidence type="ECO:0000313" key="4">
    <source>
        <dbReference type="EMBL" id="BAQ15693.1"/>
    </source>
</evidence>
<dbReference type="PANTHER" id="PTHR30244:SF42">
    <property type="entry name" value="UDP-2-ACETAMIDO-2-DEOXY-3-OXO-D-GLUCURONATE AMINOTRANSFERASE"/>
    <property type="match status" value="1"/>
</dbReference>
<dbReference type="InterPro" id="IPR015421">
    <property type="entry name" value="PyrdxlP-dep_Trfase_major"/>
</dbReference>
<dbReference type="Proteomes" id="UP000031643">
    <property type="component" value="Chromosome"/>
</dbReference>
<evidence type="ECO:0000256" key="2">
    <source>
        <dbReference type="PIRSR" id="PIRSR000390-2"/>
    </source>
</evidence>
<dbReference type="HOGENOM" id="CLU_033332_6_1_5"/>